<dbReference type="GO" id="GO:0016747">
    <property type="term" value="F:acyltransferase activity, transferring groups other than amino-acyl groups"/>
    <property type="evidence" value="ECO:0007669"/>
    <property type="project" value="InterPro"/>
</dbReference>
<dbReference type="Pfam" id="PF00583">
    <property type="entry name" value="Acetyltransf_1"/>
    <property type="match status" value="1"/>
</dbReference>
<protein>
    <submittedName>
        <fullName evidence="2">GNAT family N-acetyltransferase</fullName>
    </submittedName>
</protein>
<dbReference type="EMBL" id="SAXT01000005">
    <property type="protein sequence ID" value="TXJ11806.1"/>
    <property type="molecule type" value="Genomic_DNA"/>
</dbReference>
<dbReference type="RefSeq" id="WP_147758704.1">
    <property type="nucleotide sequence ID" value="NZ_SAXT01000005.1"/>
</dbReference>
<accession>A0A5C8CFT3</accession>
<dbReference type="PROSITE" id="PS51186">
    <property type="entry name" value="GNAT"/>
    <property type="match status" value="1"/>
</dbReference>
<organism evidence="2 3">
    <name type="scientific">Brachyspira aalborgi</name>
    <dbReference type="NCBI Taxonomy" id="29522"/>
    <lineage>
        <taxon>Bacteria</taxon>
        <taxon>Pseudomonadati</taxon>
        <taxon>Spirochaetota</taxon>
        <taxon>Spirochaetia</taxon>
        <taxon>Brachyspirales</taxon>
        <taxon>Brachyspiraceae</taxon>
        <taxon>Brachyspira</taxon>
    </lineage>
</organism>
<dbReference type="Proteomes" id="UP000325116">
    <property type="component" value="Unassembled WGS sequence"/>
</dbReference>
<keyword evidence="2" id="KW-0808">Transferase</keyword>
<comment type="caution">
    <text evidence="2">The sequence shown here is derived from an EMBL/GenBank/DDBJ whole genome shotgun (WGS) entry which is preliminary data.</text>
</comment>
<feature type="domain" description="N-acetyltransferase" evidence="1">
    <location>
        <begin position="1"/>
        <end position="163"/>
    </location>
</feature>
<evidence type="ECO:0000313" key="2">
    <source>
        <dbReference type="EMBL" id="TXJ11806.1"/>
    </source>
</evidence>
<dbReference type="AlphaFoldDB" id="A0A5C8CFT3"/>
<proteinExistence type="predicted"/>
<gene>
    <name evidence="2" type="ORF">EPJ80_08830</name>
</gene>
<dbReference type="Gene3D" id="3.40.630.30">
    <property type="match status" value="1"/>
</dbReference>
<dbReference type="SUPFAM" id="SSF55729">
    <property type="entry name" value="Acyl-CoA N-acyltransferases (Nat)"/>
    <property type="match status" value="1"/>
</dbReference>
<evidence type="ECO:0000313" key="3">
    <source>
        <dbReference type="Proteomes" id="UP000325116"/>
    </source>
</evidence>
<dbReference type="InterPro" id="IPR000182">
    <property type="entry name" value="GNAT_dom"/>
</dbReference>
<reference evidence="2 3" key="1">
    <citation type="journal article" date="1992" name="Lakartidningen">
        <title>[Penicillin V and not amoxicillin is the first choice preparation in acute otitis].</title>
        <authorList>
            <person name="Kamme C."/>
            <person name="Lundgren K."/>
            <person name="Prellner K."/>
        </authorList>
    </citation>
    <scope>NUCLEOTIDE SEQUENCE [LARGE SCALE GENOMIC DNA]</scope>
    <source>
        <strain evidence="2 3">W1</strain>
    </source>
</reference>
<name>A0A5C8CFT3_9SPIR</name>
<evidence type="ECO:0000259" key="1">
    <source>
        <dbReference type="PROSITE" id="PS51186"/>
    </source>
</evidence>
<sequence>MIIRKAELNNLDSIVKIFEHARNYMKENNNPNQWGDNHPPTSLIEEDIKNSIGYVCLDNENNIIGYFCFYVGIEEDYNEIYEGNWLNDREYAVIHRIAVMSNQKGVGGFCMRFCFDKFKNIRIDTGKDNIPMQKLLQKEGYIKCGIIKIRRNGGERIAFQKTE</sequence>
<dbReference type="InterPro" id="IPR016181">
    <property type="entry name" value="Acyl_CoA_acyltransferase"/>
</dbReference>